<reference evidence="13" key="1">
    <citation type="journal article" date="2013" name="Nat. Genet.">
        <title>The wheat powdery mildew genome shows the unique evolution of an obligate biotroph.</title>
        <authorList>
            <person name="Wicker T."/>
            <person name="Oberhaensli S."/>
            <person name="Parlange F."/>
            <person name="Buchmann J.P."/>
            <person name="Shatalina M."/>
            <person name="Roffler S."/>
            <person name="Ben-David R."/>
            <person name="Dolezel J."/>
            <person name="Simkova H."/>
            <person name="Schulze-Lefert P."/>
            <person name="Spanu P.D."/>
            <person name="Bruggmann R."/>
            <person name="Amselem J."/>
            <person name="Quesneville H."/>
            <person name="Ver Loren van Themaat E."/>
            <person name="Paape T."/>
            <person name="Shimizu K.K."/>
            <person name="Keller B."/>
        </authorList>
    </citation>
    <scope>NUCLEOTIDE SEQUENCE [LARGE SCALE GENOMIC DNA]</scope>
    <source>
        <strain evidence="13">96224</strain>
    </source>
</reference>
<evidence type="ECO:0000256" key="6">
    <source>
        <dbReference type="ARBA" id="ARBA00022723"/>
    </source>
</evidence>
<comment type="catalytic activity">
    <reaction evidence="9">
        <text>adenosine + H2O + H(+) = inosine + NH4(+)</text>
        <dbReference type="Rhea" id="RHEA:24408"/>
        <dbReference type="ChEBI" id="CHEBI:15377"/>
        <dbReference type="ChEBI" id="CHEBI:15378"/>
        <dbReference type="ChEBI" id="CHEBI:16335"/>
        <dbReference type="ChEBI" id="CHEBI:17596"/>
        <dbReference type="ChEBI" id="CHEBI:28938"/>
        <dbReference type="EC" id="3.5.4.4"/>
    </reaction>
</comment>
<name>A0A061HRW0_BLUGR</name>
<dbReference type="FunFam" id="3.20.20.140:FF:000017">
    <property type="entry name" value="Adenosine deaminase 2"/>
    <property type="match status" value="1"/>
</dbReference>
<dbReference type="GO" id="GO:0006154">
    <property type="term" value="P:adenosine catabolic process"/>
    <property type="evidence" value="ECO:0007669"/>
    <property type="project" value="TreeGrafter"/>
</dbReference>
<dbReference type="EMBL" id="KE373658">
    <property type="protein sequence ID" value="EPQ67325.1"/>
    <property type="molecule type" value="Genomic_DNA"/>
</dbReference>
<dbReference type="Proteomes" id="UP000053110">
    <property type="component" value="Unassembled WGS sequence"/>
</dbReference>
<dbReference type="EMBL" id="UIGY01000003">
    <property type="protein sequence ID" value="SUZ07931.1"/>
    <property type="molecule type" value="Genomic_DNA"/>
</dbReference>
<dbReference type="GO" id="GO:0046872">
    <property type="term" value="F:metal ion binding"/>
    <property type="evidence" value="ECO:0007669"/>
    <property type="project" value="UniProtKB-KW"/>
</dbReference>
<dbReference type="GO" id="GO:0005576">
    <property type="term" value="C:extracellular region"/>
    <property type="evidence" value="ECO:0007669"/>
    <property type="project" value="UniProtKB-SubCell"/>
</dbReference>
<dbReference type="EC" id="3.5.4.4" evidence="4"/>
<accession>A0A061HRW0</accession>
<protein>
    <recommendedName>
        <fullName evidence="4">adenosine deaminase</fullName>
        <ecNumber evidence="4">3.5.4.4</ecNumber>
    </recommendedName>
</protein>
<dbReference type="HOGENOM" id="CLU_022829_2_1_1"/>
<comment type="cofactor">
    <cofactor evidence="1">
        <name>Zn(2+)</name>
        <dbReference type="ChEBI" id="CHEBI:29105"/>
    </cofactor>
</comment>
<evidence type="ECO:0000256" key="3">
    <source>
        <dbReference type="ARBA" id="ARBA00006083"/>
    </source>
</evidence>
<proteinExistence type="inferred from homology"/>
<keyword evidence="8" id="KW-0378">Hydrolase</keyword>
<dbReference type="InterPro" id="IPR032466">
    <property type="entry name" value="Metal_Hydrolase"/>
</dbReference>
<dbReference type="Pfam" id="PF00962">
    <property type="entry name" value="A_deaminase"/>
    <property type="match status" value="1"/>
</dbReference>
<evidence type="ECO:0000313" key="12">
    <source>
        <dbReference type="EMBL" id="SUZ07931.1"/>
    </source>
</evidence>
<keyword evidence="7" id="KW-0732">Signal</keyword>
<keyword evidence="5" id="KW-0964">Secreted</keyword>
<dbReference type="InterPro" id="IPR006330">
    <property type="entry name" value="Ado/ade_deaminase"/>
</dbReference>
<gene>
    <name evidence="11" type="ORF">BGT96224_1234</name>
    <name evidence="12" type="ORF">BGT96224V2_LOCUS1064</name>
</gene>
<sequence length="577" mass="65890">MQNSKGQDLSPSCFTNDEWAELQKGLPLVEEPAIHRYILGREELIEQEKQQRSDRSFRQSCSPLAIEACEIVERIRQDEQRTIWSSRLDDNNENIYPGMMFIKAKEKMENTTLWKILRRMPKGALLHAHLDAMVDLDFLFEALMSTPGMHMQSTVALSDPASLETSQIKFRFLKVGVETDLSIWSANYVPDHPIPVTKVADSFPLHGRSGFLAWLRDRCSITASESTEHQQGVDAVWRKFRSIFVILDSILFYEPIFRRVIRQILTLLRADGVLWVDFRLAFTFRYYREDQEQEDSDFNHLFIVLDEEIAKFQSSEDGTGFWGARVIWTTLRSLETRKVVEDMDACITMKMTYPHLIAGYDLVGQEDAGRPLKDLLPELFWFKKQCAQEGVEIPFFFHAGECLGDGTDTDQNLFDAVLLGTRRIGHGFSLYKHPLLTDLVRDRMILVESCPISNEVLRLCASISAHPLPALIARGVACSLSNDDPTILGQNTAGLTHDFWQALQGWDNLGLAGLASLAENSVRWAAFEDENATAWLKGVTNPSLGDGVRAQRLRQWQVDWEQFCLWIVTEFGSTRLE</sequence>
<dbReference type="PANTHER" id="PTHR11409:SF39">
    <property type="entry name" value="ADENOSINE DEAMINASE 2"/>
    <property type="match status" value="1"/>
</dbReference>
<evidence type="ECO:0000256" key="5">
    <source>
        <dbReference type="ARBA" id="ARBA00022525"/>
    </source>
</evidence>
<dbReference type="AlphaFoldDB" id="A0A061HRW0"/>
<evidence type="ECO:0000256" key="2">
    <source>
        <dbReference type="ARBA" id="ARBA00004613"/>
    </source>
</evidence>
<dbReference type="OrthoDB" id="7202371at2759"/>
<dbReference type="InterPro" id="IPR001365">
    <property type="entry name" value="A_deaminase_dom"/>
</dbReference>
<reference evidence="12" key="3">
    <citation type="submission" date="2018-07" db="EMBL/GenBank/DDBJ databases">
        <authorList>
            <person name="Quirk P.G."/>
            <person name="Krulwich T.A."/>
        </authorList>
    </citation>
    <scope>NUCLEOTIDE SEQUENCE</scope>
    <source>
        <strain evidence="12">96224</strain>
    </source>
</reference>
<organism evidence="12">
    <name type="scientific">Blumeria graminis f. sp. tritici 96224</name>
    <dbReference type="NCBI Taxonomy" id="1268274"/>
    <lineage>
        <taxon>Eukaryota</taxon>
        <taxon>Fungi</taxon>
        <taxon>Dikarya</taxon>
        <taxon>Ascomycota</taxon>
        <taxon>Pezizomycotina</taxon>
        <taxon>Leotiomycetes</taxon>
        <taxon>Erysiphales</taxon>
        <taxon>Erysiphaceae</taxon>
        <taxon>Blumeria</taxon>
    </lineage>
</organism>
<dbReference type="GO" id="GO:0004000">
    <property type="term" value="F:adenosine deaminase activity"/>
    <property type="evidence" value="ECO:0007669"/>
    <property type="project" value="TreeGrafter"/>
</dbReference>
<dbReference type="Gene3D" id="3.20.20.140">
    <property type="entry name" value="Metal-dependent hydrolases"/>
    <property type="match status" value="1"/>
</dbReference>
<dbReference type="GO" id="GO:0046103">
    <property type="term" value="P:inosine biosynthetic process"/>
    <property type="evidence" value="ECO:0007669"/>
    <property type="project" value="TreeGrafter"/>
</dbReference>
<evidence type="ECO:0000256" key="8">
    <source>
        <dbReference type="ARBA" id="ARBA00022801"/>
    </source>
</evidence>
<reference evidence="11" key="2">
    <citation type="submission" date="2013-01" db="EMBL/GenBank/DDBJ databases">
        <title>The wheat powdery mildew genome reveals unique evolution of an obligate biotroph.</title>
        <authorList>
            <person name="Oberhaensli S."/>
            <person name="Wicker T."/>
            <person name="Keller B."/>
        </authorList>
    </citation>
    <scope>NUCLEOTIDE SEQUENCE</scope>
    <source>
        <strain evidence="11">96224</strain>
    </source>
</reference>
<evidence type="ECO:0000259" key="10">
    <source>
        <dbReference type="Pfam" id="PF00962"/>
    </source>
</evidence>
<dbReference type="SUPFAM" id="SSF51556">
    <property type="entry name" value="Metallo-dependent hydrolases"/>
    <property type="match status" value="1"/>
</dbReference>
<dbReference type="PANTHER" id="PTHR11409">
    <property type="entry name" value="ADENOSINE DEAMINASE"/>
    <property type="match status" value="1"/>
</dbReference>
<evidence type="ECO:0000256" key="1">
    <source>
        <dbReference type="ARBA" id="ARBA00001947"/>
    </source>
</evidence>
<evidence type="ECO:0000313" key="11">
    <source>
        <dbReference type="EMBL" id="EPQ67325.1"/>
    </source>
</evidence>
<keyword evidence="6" id="KW-0479">Metal-binding</keyword>
<evidence type="ECO:0000313" key="13">
    <source>
        <dbReference type="Proteomes" id="UP000053110"/>
    </source>
</evidence>
<evidence type="ECO:0000256" key="7">
    <source>
        <dbReference type="ARBA" id="ARBA00022729"/>
    </source>
</evidence>
<feature type="domain" description="Adenosine deaminase" evidence="10">
    <location>
        <begin position="235"/>
        <end position="539"/>
    </location>
</feature>
<evidence type="ECO:0000256" key="9">
    <source>
        <dbReference type="ARBA" id="ARBA00047764"/>
    </source>
</evidence>
<comment type="similarity">
    <text evidence="3">Belongs to the metallo-dependent hydrolases superfamily. Adenosine and AMP deaminases family. ADGF subfamily.</text>
</comment>
<evidence type="ECO:0000256" key="4">
    <source>
        <dbReference type="ARBA" id="ARBA00012784"/>
    </source>
</evidence>
<comment type="subcellular location">
    <subcellularLocation>
        <location evidence="2">Secreted</location>
    </subcellularLocation>
</comment>